<protein>
    <submittedName>
        <fullName evidence="1">Uncharacterized protein</fullName>
    </submittedName>
</protein>
<keyword evidence="3" id="KW-1185">Reference proteome</keyword>
<evidence type="ECO:0000313" key="3">
    <source>
        <dbReference type="Proteomes" id="UP000828390"/>
    </source>
</evidence>
<name>A0A9D4HHK2_DREPO</name>
<reference evidence="1" key="1">
    <citation type="journal article" date="2019" name="bioRxiv">
        <title>The Genome of the Zebra Mussel, Dreissena polymorpha: A Resource for Invasive Species Research.</title>
        <authorList>
            <person name="McCartney M.A."/>
            <person name="Auch B."/>
            <person name="Kono T."/>
            <person name="Mallez S."/>
            <person name="Zhang Y."/>
            <person name="Obille A."/>
            <person name="Becker A."/>
            <person name="Abrahante J.E."/>
            <person name="Garbe J."/>
            <person name="Badalamenti J.P."/>
            <person name="Herman A."/>
            <person name="Mangelson H."/>
            <person name="Liachko I."/>
            <person name="Sullivan S."/>
            <person name="Sone E.D."/>
            <person name="Koren S."/>
            <person name="Silverstein K.A.T."/>
            <person name="Beckman K.B."/>
            <person name="Gohl D.M."/>
        </authorList>
    </citation>
    <scope>NUCLEOTIDE SEQUENCE</scope>
    <source>
        <strain evidence="1">Duluth1</strain>
        <tissue evidence="1">Whole animal</tissue>
    </source>
</reference>
<accession>A0A9D4HHK2</accession>
<dbReference type="EMBL" id="JAIWYP010000013">
    <property type="protein sequence ID" value="KAH3717769.1"/>
    <property type="molecule type" value="Genomic_DNA"/>
</dbReference>
<evidence type="ECO:0000313" key="2">
    <source>
        <dbReference type="EMBL" id="KAH3717769.1"/>
    </source>
</evidence>
<dbReference type="AlphaFoldDB" id="A0A9D4HHK2"/>
<organism evidence="1 3">
    <name type="scientific">Dreissena polymorpha</name>
    <name type="common">Zebra mussel</name>
    <name type="synonym">Mytilus polymorpha</name>
    <dbReference type="NCBI Taxonomy" id="45954"/>
    <lineage>
        <taxon>Eukaryota</taxon>
        <taxon>Metazoa</taxon>
        <taxon>Spiralia</taxon>
        <taxon>Lophotrochozoa</taxon>
        <taxon>Mollusca</taxon>
        <taxon>Bivalvia</taxon>
        <taxon>Autobranchia</taxon>
        <taxon>Heteroconchia</taxon>
        <taxon>Euheterodonta</taxon>
        <taxon>Imparidentia</taxon>
        <taxon>Neoheterodontei</taxon>
        <taxon>Myida</taxon>
        <taxon>Dreissenoidea</taxon>
        <taxon>Dreissenidae</taxon>
        <taxon>Dreissena</taxon>
    </lineage>
</organism>
<evidence type="ECO:0000313" key="1">
    <source>
        <dbReference type="EMBL" id="KAH3717663.1"/>
    </source>
</evidence>
<reference evidence="1" key="2">
    <citation type="submission" date="2020-11" db="EMBL/GenBank/DDBJ databases">
        <authorList>
            <person name="McCartney M.A."/>
            <person name="Auch B."/>
            <person name="Kono T."/>
            <person name="Mallez S."/>
            <person name="Becker A."/>
            <person name="Gohl D.M."/>
            <person name="Silverstein K.A.T."/>
            <person name="Koren S."/>
            <person name="Bechman K.B."/>
            <person name="Herman A."/>
            <person name="Abrahante J.E."/>
            <person name="Garbe J."/>
        </authorList>
    </citation>
    <scope>NUCLEOTIDE SEQUENCE</scope>
    <source>
        <strain evidence="1">Duluth1</strain>
        <tissue evidence="1">Whole animal</tissue>
    </source>
</reference>
<comment type="caution">
    <text evidence="1">The sequence shown here is derived from an EMBL/GenBank/DDBJ whole genome shotgun (WGS) entry which is preliminary data.</text>
</comment>
<proteinExistence type="predicted"/>
<sequence>MVKSNSKIFQSTFRRGMVYNYNRTKGIPCTTQPPVPWMHGEAIMEQIKMVCRLP</sequence>
<dbReference type="EMBL" id="JAIWYP010000013">
    <property type="protein sequence ID" value="KAH3717663.1"/>
    <property type="molecule type" value="Genomic_DNA"/>
</dbReference>
<dbReference type="Proteomes" id="UP000828390">
    <property type="component" value="Unassembled WGS sequence"/>
</dbReference>
<gene>
    <name evidence="1" type="ORF">DPMN_060458</name>
    <name evidence="2" type="ORF">DPMN_060565</name>
</gene>